<reference evidence="7" key="1">
    <citation type="submission" date="2021-01" db="EMBL/GenBank/DDBJ databases">
        <title>A chromosome-scale assembly of European eel, Anguilla anguilla.</title>
        <authorList>
            <person name="Henkel C."/>
            <person name="Jong-Raadsen S.A."/>
            <person name="Dufour S."/>
            <person name="Weltzien F.-A."/>
            <person name="Palstra A.P."/>
            <person name="Pelster B."/>
            <person name="Spaink H.P."/>
            <person name="Van Den Thillart G.E."/>
            <person name="Jansen H."/>
            <person name="Zahm M."/>
            <person name="Klopp C."/>
            <person name="Cedric C."/>
            <person name="Louis A."/>
            <person name="Berthelot C."/>
            <person name="Parey E."/>
            <person name="Roest Crollius H."/>
            <person name="Montfort J."/>
            <person name="Robinson-Rechavi M."/>
            <person name="Bucao C."/>
            <person name="Bouchez O."/>
            <person name="Gislard M."/>
            <person name="Lluch J."/>
            <person name="Milhes M."/>
            <person name="Lampietro C."/>
            <person name="Lopez Roques C."/>
            <person name="Donnadieu C."/>
            <person name="Braasch I."/>
            <person name="Desvignes T."/>
            <person name="Postlethwait J."/>
            <person name="Bobe J."/>
            <person name="Guiguen Y."/>
            <person name="Dirks R."/>
        </authorList>
    </citation>
    <scope>NUCLEOTIDE SEQUENCE</scope>
    <source>
        <strain evidence="7">Tag_6206</strain>
        <tissue evidence="7">Liver</tissue>
    </source>
</reference>
<dbReference type="EMBL" id="JAFIRN010000017">
    <property type="protein sequence ID" value="KAG5832649.1"/>
    <property type="molecule type" value="Genomic_DNA"/>
</dbReference>
<feature type="transmembrane region" description="Helical" evidence="5">
    <location>
        <begin position="239"/>
        <end position="262"/>
    </location>
</feature>
<feature type="transmembrane region" description="Helical" evidence="5">
    <location>
        <begin position="124"/>
        <end position="143"/>
    </location>
</feature>
<feature type="transmembrane region" description="Helical" evidence="5">
    <location>
        <begin position="455"/>
        <end position="471"/>
    </location>
</feature>
<dbReference type="OMA" id="LEYGMIA"/>
<evidence type="ECO:0000256" key="5">
    <source>
        <dbReference type="SAM" id="Phobius"/>
    </source>
</evidence>
<dbReference type="InterPro" id="IPR001902">
    <property type="entry name" value="SLC26A/SulP_fam"/>
</dbReference>
<feature type="transmembrane region" description="Helical" evidence="5">
    <location>
        <begin position="381"/>
        <end position="404"/>
    </location>
</feature>
<sequence length="484" mass="51810">MAKSGTRGRIELQVEDPWLDRYQVMESCSNARLKARLPVLGWLPRYRLTWLQMDLIAGATVGLTTVPMALAYAEVAGLPVQYGLYSAFMGGFVYCIFGTAKDLALGPTGIMSLLCASHVHHDPIYAVLLTFLCGVIQVAIALLKLGFLLDLISHPVIRGFTCAAAFTISVGQLKNILGLQDIPHQFVLQLYDSLRRIPESRLGDVTLGLLCLSLLTMLMRMKNYGQGAGDLTTQSHARILLRGLATARCALVVIGATAVAYACEESGNGMFTIMGSTSQGLPPLRAPSFSEITSDGEVITFSEIAQDLGGGLVVIPFMGLLESIAIAKAFASQNNYQIDTNQEVFAIGLTNILGSFVSAYPVTGSFGRSAVNSQTGVCTPLGGVVTGLIVLLSLVFLMPLFCYVPKAALAAVIISSVAPMADLRGYQEIWEVGGVDLVSFLVTFLASFWEMQYGIVGGVAVSGAIHLFSFTRKKFSVNSSIHHS</sequence>
<evidence type="ECO:0000256" key="1">
    <source>
        <dbReference type="ARBA" id="ARBA00004141"/>
    </source>
</evidence>
<protein>
    <recommendedName>
        <fullName evidence="6">SLC26A/SulP transporter domain-containing protein</fullName>
    </recommendedName>
</protein>
<evidence type="ECO:0000313" key="8">
    <source>
        <dbReference type="Proteomes" id="UP001044222"/>
    </source>
</evidence>
<keyword evidence="2 5" id="KW-0812">Transmembrane</keyword>
<evidence type="ECO:0000256" key="4">
    <source>
        <dbReference type="ARBA" id="ARBA00023136"/>
    </source>
</evidence>
<accession>A0A9D3RJD6</accession>
<keyword evidence="4 5" id="KW-0472">Membrane</keyword>
<evidence type="ECO:0000313" key="7">
    <source>
        <dbReference type="EMBL" id="KAG5832649.1"/>
    </source>
</evidence>
<feature type="domain" description="SLC26A/SulP transporter" evidence="6">
    <location>
        <begin position="51"/>
        <end position="443"/>
    </location>
</feature>
<dbReference type="Proteomes" id="UP001044222">
    <property type="component" value="Chromosome 17"/>
</dbReference>
<feature type="transmembrane region" description="Helical" evidence="5">
    <location>
        <begin position="308"/>
        <end position="331"/>
    </location>
</feature>
<comment type="subcellular location">
    <subcellularLocation>
        <location evidence="1">Membrane</location>
        <topology evidence="1">Multi-pass membrane protein</topology>
    </subcellularLocation>
</comment>
<proteinExistence type="predicted"/>
<dbReference type="OrthoDB" id="288203at2759"/>
<organism evidence="7 8">
    <name type="scientific">Anguilla anguilla</name>
    <name type="common">European freshwater eel</name>
    <name type="synonym">Muraena anguilla</name>
    <dbReference type="NCBI Taxonomy" id="7936"/>
    <lineage>
        <taxon>Eukaryota</taxon>
        <taxon>Metazoa</taxon>
        <taxon>Chordata</taxon>
        <taxon>Craniata</taxon>
        <taxon>Vertebrata</taxon>
        <taxon>Euteleostomi</taxon>
        <taxon>Actinopterygii</taxon>
        <taxon>Neopterygii</taxon>
        <taxon>Teleostei</taxon>
        <taxon>Anguilliformes</taxon>
        <taxon>Anguillidae</taxon>
        <taxon>Anguilla</taxon>
    </lineage>
</organism>
<gene>
    <name evidence="7" type="ORF">ANANG_G00293380</name>
</gene>
<feature type="transmembrane region" description="Helical" evidence="5">
    <location>
        <begin position="343"/>
        <end position="361"/>
    </location>
</feature>
<keyword evidence="3 5" id="KW-1133">Transmembrane helix</keyword>
<feature type="transmembrane region" description="Helical" evidence="5">
    <location>
        <begin position="55"/>
        <end position="73"/>
    </location>
</feature>
<dbReference type="GO" id="GO:0016020">
    <property type="term" value="C:membrane"/>
    <property type="evidence" value="ECO:0007669"/>
    <property type="project" value="UniProtKB-SubCell"/>
</dbReference>
<feature type="transmembrane region" description="Helical" evidence="5">
    <location>
        <begin position="202"/>
        <end position="219"/>
    </location>
</feature>
<dbReference type="GO" id="GO:0055085">
    <property type="term" value="P:transmembrane transport"/>
    <property type="evidence" value="ECO:0007669"/>
    <property type="project" value="InterPro"/>
</dbReference>
<dbReference type="AlphaFoldDB" id="A0A9D3RJD6"/>
<feature type="transmembrane region" description="Helical" evidence="5">
    <location>
        <begin position="85"/>
        <end position="104"/>
    </location>
</feature>
<name>A0A9D3RJD6_ANGAN</name>
<evidence type="ECO:0000256" key="2">
    <source>
        <dbReference type="ARBA" id="ARBA00022692"/>
    </source>
</evidence>
<evidence type="ECO:0000259" key="6">
    <source>
        <dbReference type="Pfam" id="PF00916"/>
    </source>
</evidence>
<feature type="transmembrane region" description="Helical" evidence="5">
    <location>
        <begin position="429"/>
        <end position="449"/>
    </location>
</feature>
<dbReference type="PANTHER" id="PTHR11814">
    <property type="entry name" value="SULFATE TRANSPORTER"/>
    <property type="match status" value="1"/>
</dbReference>
<evidence type="ECO:0000256" key="3">
    <source>
        <dbReference type="ARBA" id="ARBA00022989"/>
    </source>
</evidence>
<keyword evidence="8" id="KW-1185">Reference proteome</keyword>
<comment type="caution">
    <text evidence="7">The sequence shown here is derived from an EMBL/GenBank/DDBJ whole genome shotgun (WGS) entry which is preliminary data.</text>
</comment>
<dbReference type="InterPro" id="IPR011547">
    <property type="entry name" value="SLC26A/SulP_dom"/>
</dbReference>
<dbReference type="Pfam" id="PF00916">
    <property type="entry name" value="Sulfate_transp"/>
    <property type="match status" value="1"/>
</dbReference>